<dbReference type="InterPro" id="IPR001128">
    <property type="entry name" value="Cyt_P450"/>
</dbReference>
<gene>
    <name evidence="8" type="ORF">GIB67_013106</name>
</gene>
<dbReference type="PANTHER" id="PTHR24286:SF256">
    <property type="entry name" value="CYTOCHROME P450 FAMILY PROTEIN"/>
    <property type="match status" value="1"/>
</dbReference>
<dbReference type="GO" id="GO:0020037">
    <property type="term" value="F:heme binding"/>
    <property type="evidence" value="ECO:0007669"/>
    <property type="project" value="InterPro"/>
</dbReference>
<dbReference type="GO" id="GO:0016125">
    <property type="term" value="P:sterol metabolic process"/>
    <property type="evidence" value="ECO:0007669"/>
    <property type="project" value="TreeGrafter"/>
</dbReference>
<comment type="similarity">
    <text evidence="2 7">Belongs to the cytochrome P450 family.</text>
</comment>
<dbReference type="PRINTS" id="PR00465">
    <property type="entry name" value="EP450IV"/>
</dbReference>
<dbReference type="InterPro" id="IPR017972">
    <property type="entry name" value="Cyt_P450_CS"/>
</dbReference>
<sequence>MRGEPLLLCITISQNMELLQGFLSTTFECQLSFLVTVFVTLGAFYCGYVKFKTASLQGRNLPPGSLGFPVIGESIGFLSAMKKNNRREWVESRIKKYGPVFKTSLMGSHVVILTGQAGNKLIFSANDAITGNQTMSTAAIFGKHSIFELEGSRHKLLRSVMMNYLKPDNLQKYVVQMDSIVKQRMLQELQGKDSVQFAPLIKKVTFDISCSILFGLPEGMEKDVLFHDSDIAITGSWALPLDIPGTPFRKARKARARICEVLSNLIKRRMIELEDGNVGSQEDVITSFLNLRDEEGKSLLEEEIIDNLLTLIFGHRTTAILLYLFLRYVGKDSHVYNKVLEEQKEVVKAKAGSDGKLEWSEMQSMKYTWRVAQELMRLNPPVFGNFRYTIKDLSFDGFDIPKGWRMYWVSCATHMDEKIFQAPETFDPSRFESPSKSIPPYTYIPFGAGSRICPGSDFARFEMLMIVHHLMMNYKWTTMIPDEPMVSNPTPYPAMGFPVKLHPMKEREDNA</sequence>
<keyword evidence="4 7" id="KW-0560">Oxidoreductase</keyword>
<evidence type="ECO:0008006" key="10">
    <source>
        <dbReference type="Google" id="ProtNLM"/>
    </source>
</evidence>
<comment type="cofactor">
    <cofactor evidence="1 6">
        <name>heme</name>
        <dbReference type="ChEBI" id="CHEBI:30413"/>
    </cofactor>
</comment>
<dbReference type="Proteomes" id="UP000541444">
    <property type="component" value="Unassembled WGS sequence"/>
</dbReference>
<evidence type="ECO:0000256" key="7">
    <source>
        <dbReference type="RuleBase" id="RU000461"/>
    </source>
</evidence>
<dbReference type="InterPro" id="IPR036396">
    <property type="entry name" value="Cyt_P450_sf"/>
</dbReference>
<name>A0A7J7NP23_9MAGN</name>
<keyword evidence="5 6" id="KW-0408">Iron</keyword>
<dbReference type="Pfam" id="PF00067">
    <property type="entry name" value="p450"/>
    <property type="match status" value="1"/>
</dbReference>
<dbReference type="GO" id="GO:0016705">
    <property type="term" value="F:oxidoreductase activity, acting on paired donors, with incorporation or reduction of molecular oxygen"/>
    <property type="evidence" value="ECO:0007669"/>
    <property type="project" value="InterPro"/>
</dbReference>
<keyword evidence="3 6" id="KW-0479">Metal-binding</keyword>
<dbReference type="EMBL" id="JACGCM010000684">
    <property type="protein sequence ID" value="KAF6168724.1"/>
    <property type="molecule type" value="Genomic_DNA"/>
</dbReference>
<organism evidence="8 9">
    <name type="scientific">Kingdonia uniflora</name>
    <dbReference type="NCBI Taxonomy" id="39325"/>
    <lineage>
        <taxon>Eukaryota</taxon>
        <taxon>Viridiplantae</taxon>
        <taxon>Streptophyta</taxon>
        <taxon>Embryophyta</taxon>
        <taxon>Tracheophyta</taxon>
        <taxon>Spermatophyta</taxon>
        <taxon>Magnoliopsida</taxon>
        <taxon>Ranunculales</taxon>
        <taxon>Circaeasteraceae</taxon>
        <taxon>Kingdonia</taxon>
    </lineage>
</organism>
<reference evidence="8 9" key="1">
    <citation type="journal article" date="2020" name="IScience">
        <title>Genome Sequencing of the Endangered Kingdonia uniflora (Circaeasteraceae, Ranunculales) Reveals Potential Mechanisms of Evolutionary Specialization.</title>
        <authorList>
            <person name="Sun Y."/>
            <person name="Deng T."/>
            <person name="Zhang A."/>
            <person name="Moore M.J."/>
            <person name="Landis J.B."/>
            <person name="Lin N."/>
            <person name="Zhang H."/>
            <person name="Zhang X."/>
            <person name="Huang J."/>
            <person name="Zhang X."/>
            <person name="Sun H."/>
            <person name="Wang H."/>
        </authorList>
    </citation>
    <scope>NUCLEOTIDE SEQUENCE [LARGE SCALE GENOMIC DNA]</scope>
    <source>
        <strain evidence="8">TB1705</strain>
        <tissue evidence="8">Leaf</tissue>
    </source>
</reference>
<evidence type="ECO:0000256" key="3">
    <source>
        <dbReference type="ARBA" id="ARBA00022723"/>
    </source>
</evidence>
<evidence type="ECO:0000313" key="9">
    <source>
        <dbReference type="Proteomes" id="UP000541444"/>
    </source>
</evidence>
<evidence type="ECO:0000256" key="2">
    <source>
        <dbReference type="ARBA" id="ARBA00010617"/>
    </source>
</evidence>
<dbReference type="PANTHER" id="PTHR24286">
    <property type="entry name" value="CYTOCHROME P450 26"/>
    <property type="match status" value="1"/>
</dbReference>
<dbReference type="OrthoDB" id="3945418at2759"/>
<keyword evidence="6 7" id="KW-0349">Heme</keyword>
<accession>A0A7J7NP23</accession>
<dbReference type="AlphaFoldDB" id="A0A7J7NP23"/>
<dbReference type="GO" id="GO:0044550">
    <property type="term" value="P:secondary metabolite biosynthetic process"/>
    <property type="evidence" value="ECO:0007669"/>
    <property type="project" value="UniProtKB-ARBA"/>
</dbReference>
<dbReference type="PROSITE" id="PS00086">
    <property type="entry name" value="CYTOCHROME_P450"/>
    <property type="match status" value="1"/>
</dbReference>
<dbReference type="CDD" id="cd11043">
    <property type="entry name" value="CYP90-like"/>
    <property type="match status" value="1"/>
</dbReference>
<keyword evidence="9" id="KW-1185">Reference proteome</keyword>
<keyword evidence="7" id="KW-0503">Monooxygenase</keyword>
<dbReference type="FunFam" id="1.10.630.10:FF:000022">
    <property type="entry name" value="Taxadiene 5-alpha hydroxylase"/>
    <property type="match status" value="1"/>
</dbReference>
<evidence type="ECO:0000313" key="8">
    <source>
        <dbReference type="EMBL" id="KAF6168724.1"/>
    </source>
</evidence>
<evidence type="ECO:0000256" key="6">
    <source>
        <dbReference type="PIRSR" id="PIRSR602403-1"/>
    </source>
</evidence>
<dbReference type="GO" id="GO:0004497">
    <property type="term" value="F:monooxygenase activity"/>
    <property type="evidence" value="ECO:0007669"/>
    <property type="project" value="UniProtKB-KW"/>
</dbReference>
<protein>
    <recommendedName>
        <fullName evidence="10">Cytochrome P450</fullName>
    </recommendedName>
</protein>
<dbReference type="Gene3D" id="1.10.630.10">
    <property type="entry name" value="Cytochrome P450"/>
    <property type="match status" value="1"/>
</dbReference>
<evidence type="ECO:0000256" key="4">
    <source>
        <dbReference type="ARBA" id="ARBA00023002"/>
    </source>
</evidence>
<dbReference type="SUPFAM" id="SSF48264">
    <property type="entry name" value="Cytochrome P450"/>
    <property type="match status" value="1"/>
</dbReference>
<dbReference type="GO" id="GO:0005506">
    <property type="term" value="F:iron ion binding"/>
    <property type="evidence" value="ECO:0007669"/>
    <property type="project" value="InterPro"/>
</dbReference>
<feature type="binding site" description="axial binding residue" evidence="6">
    <location>
        <position position="453"/>
    </location>
    <ligand>
        <name>heme</name>
        <dbReference type="ChEBI" id="CHEBI:30413"/>
    </ligand>
    <ligandPart>
        <name>Fe</name>
        <dbReference type="ChEBI" id="CHEBI:18248"/>
    </ligandPart>
</feature>
<dbReference type="InterPro" id="IPR002403">
    <property type="entry name" value="Cyt_P450_E_grp-IV"/>
</dbReference>
<proteinExistence type="inferred from homology"/>
<evidence type="ECO:0000256" key="5">
    <source>
        <dbReference type="ARBA" id="ARBA00023004"/>
    </source>
</evidence>
<evidence type="ECO:0000256" key="1">
    <source>
        <dbReference type="ARBA" id="ARBA00001971"/>
    </source>
</evidence>
<comment type="caution">
    <text evidence="8">The sequence shown here is derived from an EMBL/GenBank/DDBJ whole genome shotgun (WGS) entry which is preliminary data.</text>
</comment>